<accession>A0A9N9FYA5</accession>
<sequence>RGETVRVGHDIPIKVCPEPGLQLLERIILIKNDQNLEQKDVNIALNGECITYKYRPANLLEPAPYYAIGFAVGNHILSNSATFNVGHPKFGLIITLPGTNKNAHCGGKLRIKWKDPFKAYTDTFAEVALVNRALTIQFEPPAANVPVSNGEITVGIPQGLNNEHNYNVAIRVARNGGEIEHYYSDNFRISGCDSTTELP</sequence>
<evidence type="ECO:0000313" key="1">
    <source>
        <dbReference type="EMBL" id="CAG8565953.1"/>
    </source>
</evidence>
<comment type="caution">
    <text evidence="1">The sequence shown here is derived from an EMBL/GenBank/DDBJ whole genome shotgun (WGS) entry which is preliminary data.</text>
</comment>
<proteinExistence type="predicted"/>
<organism evidence="1 2">
    <name type="scientific">Paraglomus occultum</name>
    <dbReference type="NCBI Taxonomy" id="144539"/>
    <lineage>
        <taxon>Eukaryota</taxon>
        <taxon>Fungi</taxon>
        <taxon>Fungi incertae sedis</taxon>
        <taxon>Mucoromycota</taxon>
        <taxon>Glomeromycotina</taxon>
        <taxon>Glomeromycetes</taxon>
        <taxon>Paraglomerales</taxon>
        <taxon>Paraglomeraceae</taxon>
        <taxon>Paraglomus</taxon>
    </lineage>
</organism>
<reference evidence="1" key="1">
    <citation type="submission" date="2021-06" db="EMBL/GenBank/DDBJ databases">
        <authorList>
            <person name="Kallberg Y."/>
            <person name="Tangrot J."/>
            <person name="Rosling A."/>
        </authorList>
    </citation>
    <scope>NUCLEOTIDE SEQUENCE</scope>
    <source>
        <strain evidence="1">IA702</strain>
    </source>
</reference>
<keyword evidence="2" id="KW-1185">Reference proteome</keyword>
<dbReference type="OrthoDB" id="2437939at2759"/>
<gene>
    <name evidence="1" type="ORF">POCULU_LOCUS5748</name>
</gene>
<dbReference type="AlphaFoldDB" id="A0A9N9FYA5"/>
<name>A0A9N9FYA5_9GLOM</name>
<protein>
    <submittedName>
        <fullName evidence="1">10373_t:CDS:1</fullName>
    </submittedName>
</protein>
<evidence type="ECO:0000313" key="2">
    <source>
        <dbReference type="Proteomes" id="UP000789572"/>
    </source>
</evidence>
<feature type="non-terminal residue" evidence="1">
    <location>
        <position position="199"/>
    </location>
</feature>
<dbReference type="Proteomes" id="UP000789572">
    <property type="component" value="Unassembled WGS sequence"/>
</dbReference>
<dbReference type="EMBL" id="CAJVPJ010000927">
    <property type="protein sequence ID" value="CAG8565953.1"/>
    <property type="molecule type" value="Genomic_DNA"/>
</dbReference>